<dbReference type="PIRSF" id="PIRSF002786">
    <property type="entry name" value="XcpX"/>
    <property type="match status" value="1"/>
</dbReference>
<keyword evidence="3" id="KW-0813">Transport</keyword>
<keyword evidence="9 10" id="KW-0472">Membrane</keyword>
<gene>
    <name evidence="13" type="ORF">ENV62_05160</name>
</gene>
<dbReference type="Gene3D" id="1.10.40.60">
    <property type="entry name" value="EpsJ-like"/>
    <property type="match status" value="1"/>
</dbReference>
<dbReference type="PANTHER" id="PTHR38831">
    <property type="entry name" value="TYPE II SECRETION SYSTEM PROTEIN K"/>
    <property type="match status" value="1"/>
</dbReference>
<dbReference type="GO" id="GO:0009306">
    <property type="term" value="P:protein secretion"/>
    <property type="evidence" value="ECO:0007669"/>
    <property type="project" value="InterPro"/>
</dbReference>
<keyword evidence="8 10" id="KW-1133">Transmembrane helix</keyword>
<feature type="transmembrane region" description="Helical" evidence="10">
    <location>
        <begin position="12"/>
        <end position="32"/>
    </location>
</feature>
<protein>
    <submittedName>
        <fullName evidence="13">General secretion pathway protein GspK</fullName>
    </submittedName>
</protein>
<dbReference type="Pfam" id="PF03934">
    <property type="entry name" value="T2SSK"/>
    <property type="match status" value="1"/>
</dbReference>
<accession>A0A7C3WHF6</accession>
<comment type="subcellular location">
    <subcellularLocation>
        <location evidence="1">Cell inner membrane</location>
    </subcellularLocation>
</comment>
<dbReference type="InterPro" id="IPR049179">
    <property type="entry name" value="T2SSK_SAM-like_2nd"/>
</dbReference>
<dbReference type="EMBL" id="DTHB01000042">
    <property type="protein sequence ID" value="HGB14608.1"/>
    <property type="molecule type" value="Genomic_DNA"/>
</dbReference>
<name>A0A7C3WHF6_9BACT</name>
<organism evidence="13">
    <name type="scientific">Desulfobacca acetoxidans</name>
    <dbReference type="NCBI Taxonomy" id="60893"/>
    <lineage>
        <taxon>Bacteria</taxon>
        <taxon>Pseudomonadati</taxon>
        <taxon>Thermodesulfobacteriota</taxon>
        <taxon>Desulfobaccia</taxon>
        <taxon>Desulfobaccales</taxon>
        <taxon>Desulfobaccaceae</taxon>
        <taxon>Desulfobacca</taxon>
    </lineage>
</organism>
<keyword evidence="7" id="KW-0653">Protein transport</keyword>
<sequence>MPRQGLSGERGVILLMVVWLLILISVIVLSVAQEWRTEVILARNYFTARQASLLAEGGVYYAVGKLVEAQLAERQPRSPDLLPAAETDLWKGDGASHELRLPGGAVIVRVTDESGKININQASEEMIFSLLTTLGYDEGTTRAVVDAIMDWRDKDSISRPLGAESDYYLGLNPPYPAKNGPLDTVEELFWIRGLDTSRFSRLCEFFTVQRTGRGVNINAAPREVLLAVGFTPEQAQAVIQGRAYSPIRNRRELNNLIGVAGAGRFNAPITFRSSQFFEIIATGMVGYGSRKGRHTVKAVVRLNATRSLPFDFVYWADDYPG</sequence>
<evidence type="ECO:0000256" key="8">
    <source>
        <dbReference type="ARBA" id="ARBA00022989"/>
    </source>
</evidence>
<evidence type="ECO:0000256" key="9">
    <source>
        <dbReference type="ARBA" id="ARBA00023136"/>
    </source>
</evidence>
<dbReference type="GO" id="GO:0005886">
    <property type="term" value="C:plasma membrane"/>
    <property type="evidence" value="ECO:0007669"/>
    <property type="project" value="UniProtKB-SubCell"/>
</dbReference>
<feature type="domain" description="T2SS protein K second SAM-like" evidence="11">
    <location>
        <begin position="215"/>
        <end position="262"/>
    </location>
</feature>
<evidence type="ECO:0000256" key="6">
    <source>
        <dbReference type="ARBA" id="ARBA00022692"/>
    </source>
</evidence>
<dbReference type="Pfam" id="PF21687">
    <property type="entry name" value="T2SSK_1st"/>
    <property type="match status" value="1"/>
</dbReference>
<evidence type="ECO:0000259" key="11">
    <source>
        <dbReference type="Pfam" id="PF03934"/>
    </source>
</evidence>
<dbReference type="SUPFAM" id="SSF158544">
    <property type="entry name" value="GspK insert domain-like"/>
    <property type="match status" value="1"/>
</dbReference>
<comment type="similarity">
    <text evidence="2">Belongs to the GSP K family.</text>
</comment>
<evidence type="ECO:0000259" key="12">
    <source>
        <dbReference type="Pfam" id="PF21687"/>
    </source>
</evidence>
<evidence type="ECO:0000256" key="4">
    <source>
        <dbReference type="ARBA" id="ARBA00022475"/>
    </source>
</evidence>
<dbReference type="InterPro" id="IPR049031">
    <property type="entry name" value="T2SSK_SAM-like_1st"/>
</dbReference>
<dbReference type="InterPro" id="IPR005628">
    <property type="entry name" value="GspK"/>
</dbReference>
<evidence type="ECO:0000256" key="7">
    <source>
        <dbReference type="ARBA" id="ARBA00022927"/>
    </source>
</evidence>
<evidence type="ECO:0000256" key="2">
    <source>
        <dbReference type="ARBA" id="ARBA00007246"/>
    </source>
</evidence>
<dbReference type="PANTHER" id="PTHR38831:SF2">
    <property type="entry name" value="TYPE II SECRETION SYSTEM PROTEIN K"/>
    <property type="match status" value="1"/>
</dbReference>
<evidence type="ECO:0000256" key="10">
    <source>
        <dbReference type="SAM" id="Phobius"/>
    </source>
</evidence>
<proteinExistence type="inferred from homology"/>
<reference evidence="13" key="1">
    <citation type="journal article" date="2020" name="mSystems">
        <title>Genome- and Community-Level Interaction Insights into Carbon Utilization and Element Cycling Functions of Hydrothermarchaeota in Hydrothermal Sediment.</title>
        <authorList>
            <person name="Zhou Z."/>
            <person name="Liu Y."/>
            <person name="Xu W."/>
            <person name="Pan J."/>
            <person name="Luo Z.H."/>
            <person name="Li M."/>
        </authorList>
    </citation>
    <scope>NUCLEOTIDE SEQUENCE [LARGE SCALE GENOMIC DNA]</scope>
    <source>
        <strain evidence="13">SpSt-776</strain>
    </source>
</reference>
<keyword evidence="5" id="KW-0997">Cell inner membrane</keyword>
<dbReference type="AlphaFoldDB" id="A0A7C3WHF6"/>
<dbReference type="InterPro" id="IPR038072">
    <property type="entry name" value="GspK_central_sf"/>
</dbReference>
<keyword evidence="6 10" id="KW-0812">Transmembrane</keyword>
<evidence type="ECO:0000256" key="1">
    <source>
        <dbReference type="ARBA" id="ARBA00004533"/>
    </source>
</evidence>
<feature type="domain" description="T2SS protein K first SAM-like" evidence="12">
    <location>
        <begin position="118"/>
        <end position="208"/>
    </location>
</feature>
<evidence type="ECO:0000313" key="13">
    <source>
        <dbReference type="EMBL" id="HGB14608.1"/>
    </source>
</evidence>
<comment type="caution">
    <text evidence="13">The sequence shown here is derived from an EMBL/GenBank/DDBJ whole genome shotgun (WGS) entry which is preliminary data.</text>
</comment>
<evidence type="ECO:0000256" key="5">
    <source>
        <dbReference type="ARBA" id="ARBA00022519"/>
    </source>
</evidence>
<keyword evidence="4" id="KW-1003">Cell membrane</keyword>
<evidence type="ECO:0000256" key="3">
    <source>
        <dbReference type="ARBA" id="ARBA00022448"/>
    </source>
</evidence>